<evidence type="ECO:0000259" key="9">
    <source>
        <dbReference type="PROSITE" id="PS51471"/>
    </source>
</evidence>
<dbReference type="PROSITE" id="PS51471">
    <property type="entry name" value="FE2OG_OXY"/>
    <property type="match status" value="1"/>
</dbReference>
<keyword evidence="11" id="KW-1185">Reference proteome</keyword>
<gene>
    <name evidence="10" type="ORF">GCM10022211_24890</name>
</gene>
<evidence type="ECO:0000256" key="7">
    <source>
        <dbReference type="ARBA" id="ARBA00023004"/>
    </source>
</evidence>
<dbReference type="EMBL" id="BAAAZD010000002">
    <property type="protein sequence ID" value="GAA4009658.1"/>
    <property type="molecule type" value="Genomic_DNA"/>
</dbReference>
<reference evidence="11" key="1">
    <citation type="journal article" date="2019" name="Int. J. Syst. Evol. Microbiol.">
        <title>The Global Catalogue of Microorganisms (GCM) 10K type strain sequencing project: providing services to taxonomists for standard genome sequencing and annotation.</title>
        <authorList>
            <consortium name="The Broad Institute Genomics Platform"/>
            <consortium name="The Broad Institute Genome Sequencing Center for Infectious Disease"/>
            <person name="Wu L."/>
            <person name="Ma J."/>
        </authorList>
    </citation>
    <scope>NUCLEOTIDE SEQUENCE [LARGE SCALE GENOMIC DNA]</scope>
    <source>
        <strain evidence="11">JCM 16603</strain>
    </source>
</reference>
<keyword evidence="7" id="KW-0408">Iron</keyword>
<dbReference type="Gene3D" id="1.25.40.10">
    <property type="entry name" value="Tetratricopeptide repeat domain"/>
    <property type="match status" value="1"/>
</dbReference>
<dbReference type="Proteomes" id="UP001501310">
    <property type="component" value="Unassembled WGS sequence"/>
</dbReference>
<sequence>MIDEAYALAERGSADEAVRLLERSGQDGEAAAWLELGAWFLSGQIIRRDLSRARECFRLAGDGGDAQGATLYRNFLGIGVGGDRDWPGAVALLRRAAGTDRDAAAQLALLEAMALDPEGDPSTTFAPRELSAAPHVASFEGFLTAAECDYLVNLALPIMQPSVVVDPRSGAMRPDPVRTSHAAMLAWADENPLVHALNRRIAAASGTAVTAGEPLQLLRYTPGQEYRPHFDALPNVTNQRVLTMLVYLNEDYEGGATSFPKSGLSYRGKTGDALLFRNALGDGRPDPASLHAGAPVTRGTKYLASRWIHQREFMPMR</sequence>
<dbReference type="SUPFAM" id="SSF81901">
    <property type="entry name" value="HCP-like"/>
    <property type="match status" value="1"/>
</dbReference>
<dbReference type="Pfam" id="PF13640">
    <property type="entry name" value="2OG-FeII_Oxy_3"/>
    <property type="match status" value="1"/>
</dbReference>
<accession>A0ABP7SC47</accession>
<dbReference type="InterPro" id="IPR006620">
    <property type="entry name" value="Pro_4_hyd_alph"/>
</dbReference>
<dbReference type="PANTHER" id="PTHR10869">
    <property type="entry name" value="PROLYL 4-HYDROXYLASE ALPHA SUBUNIT"/>
    <property type="match status" value="1"/>
</dbReference>
<organism evidence="10 11">
    <name type="scientific">Sphingomonas humi</name>
    <dbReference type="NCBI Taxonomy" id="335630"/>
    <lineage>
        <taxon>Bacteria</taxon>
        <taxon>Pseudomonadati</taxon>
        <taxon>Pseudomonadota</taxon>
        <taxon>Alphaproteobacteria</taxon>
        <taxon>Sphingomonadales</taxon>
        <taxon>Sphingomonadaceae</taxon>
        <taxon>Sphingomonas</taxon>
    </lineage>
</organism>
<keyword evidence="4" id="KW-0847">Vitamin C</keyword>
<protein>
    <recommendedName>
        <fullName evidence="9">Fe2OG dioxygenase domain-containing protein</fullName>
    </recommendedName>
</protein>
<evidence type="ECO:0000256" key="5">
    <source>
        <dbReference type="ARBA" id="ARBA00022964"/>
    </source>
</evidence>
<dbReference type="PANTHER" id="PTHR10869:SF246">
    <property type="entry name" value="TRANSMEMBRANE PROLYL 4-HYDROXYLASE"/>
    <property type="match status" value="1"/>
</dbReference>
<evidence type="ECO:0000256" key="2">
    <source>
        <dbReference type="ARBA" id="ARBA00022723"/>
    </source>
</evidence>
<evidence type="ECO:0000256" key="3">
    <source>
        <dbReference type="ARBA" id="ARBA00022824"/>
    </source>
</evidence>
<keyword evidence="2" id="KW-0479">Metal-binding</keyword>
<keyword evidence="5" id="KW-0223">Dioxygenase</keyword>
<evidence type="ECO:0000313" key="10">
    <source>
        <dbReference type="EMBL" id="GAA4009658.1"/>
    </source>
</evidence>
<comment type="caution">
    <text evidence="10">The sequence shown here is derived from an EMBL/GenBank/DDBJ whole genome shotgun (WGS) entry which is preliminary data.</text>
</comment>
<keyword evidence="3" id="KW-0256">Endoplasmic reticulum</keyword>
<comment type="cofactor">
    <cofactor evidence="1">
        <name>L-ascorbate</name>
        <dbReference type="ChEBI" id="CHEBI:38290"/>
    </cofactor>
</comment>
<dbReference type="InterPro" id="IPR011990">
    <property type="entry name" value="TPR-like_helical_dom_sf"/>
</dbReference>
<keyword evidence="8" id="KW-0325">Glycoprotein</keyword>
<dbReference type="SMART" id="SM00702">
    <property type="entry name" value="P4Hc"/>
    <property type="match status" value="1"/>
</dbReference>
<evidence type="ECO:0000256" key="8">
    <source>
        <dbReference type="ARBA" id="ARBA00023180"/>
    </source>
</evidence>
<name>A0ABP7SC47_9SPHN</name>
<evidence type="ECO:0000256" key="4">
    <source>
        <dbReference type="ARBA" id="ARBA00022896"/>
    </source>
</evidence>
<dbReference type="RefSeq" id="WP_344710803.1">
    <property type="nucleotide sequence ID" value="NZ_BAAAZD010000002.1"/>
</dbReference>
<feature type="domain" description="Fe2OG dioxygenase" evidence="9">
    <location>
        <begin position="210"/>
        <end position="310"/>
    </location>
</feature>
<dbReference type="InterPro" id="IPR005123">
    <property type="entry name" value="Oxoglu/Fe-dep_dioxygenase_dom"/>
</dbReference>
<evidence type="ECO:0000256" key="1">
    <source>
        <dbReference type="ARBA" id="ARBA00001961"/>
    </source>
</evidence>
<dbReference type="InterPro" id="IPR044862">
    <property type="entry name" value="Pro_4_hyd_alph_FE2OG_OXY"/>
</dbReference>
<proteinExistence type="predicted"/>
<evidence type="ECO:0000313" key="11">
    <source>
        <dbReference type="Proteomes" id="UP001501310"/>
    </source>
</evidence>
<dbReference type="InterPro" id="IPR045054">
    <property type="entry name" value="P4HA-like"/>
</dbReference>
<keyword evidence="6" id="KW-0560">Oxidoreductase</keyword>
<evidence type="ECO:0000256" key="6">
    <source>
        <dbReference type="ARBA" id="ARBA00023002"/>
    </source>
</evidence>
<dbReference type="Gene3D" id="2.60.120.620">
    <property type="entry name" value="q2cbj1_9rhob like domain"/>
    <property type="match status" value="1"/>
</dbReference>